<keyword evidence="1" id="KW-1133">Transmembrane helix</keyword>
<protein>
    <recommendedName>
        <fullName evidence="4">ABC transporter permease</fullName>
    </recommendedName>
</protein>
<keyword evidence="3" id="KW-1185">Reference proteome</keyword>
<comment type="caution">
    <text evidence="2">The sequence shown here is derived from an EMBL/GenBank/DDBJ whole genome shotgun (WGS) entry which is preliminary data.</text>
</comment>
<evidence type="ECO:0000313" key="2">
    <source>
        <dbReference type="EMBL" id="GAA1251981.1"/>
    </source>
</evidence>
<gene>
    <name evidence="2" type="ORF">GCM10009665_48400</name>
</gene>
<proteinExistence type="predicted"/>
<keyword evidence="1" id="KW-0472">Membrane</keyword>
<feature type="transmembrane region" description="Helical" evidence="1">
    <location>
        <begin position="210"/>
        <end position="228"/>
    </location>
</feature>
<dbReference type="EMBL" id="BAAALF010000097">
    <property type="protein sequence ID" value="GAA1251981.1"/>
    <property type="molecule type" value="Genomic_DNA"/>
</dbReference>
<evidence type="ECO:0000313" key="3">
    <source>
        <dbReference type="Proteomes" id="UP001500037"/>
    </source>
</evidence>
<keyword evidence="1" id="KW-0812">Transmembrane</keyword>
<accession>A0ABN1WIX5</accession>
<dbReference type="Proteomes" id="UP001500037">
    <property type="component" value="Unassembled WGS sequence"/>
</dbReference>
<feature type="transmembrane region" description="Helical" evidence="1">
    <location>
        <begin position="125"/>
        <end position="146"/>
    </location>
</feature>
<organism evidence="2 3">
    <name type="scientific">Kitasatospora nipponensis</name>
    <dbReference type="NCBI Taxonomy" id="258049"/>
    <lineage>
        <taxon>Bacteria</taxon>
        <taxon>Bacillati</taxon>
        <taxon>Actinomycetota</taxon>
        <taxon>Actinomycetes</taxon>
        <taxon>Kitasatosporales</taxon>
        <taxon>Streptomycetaceae</taxon>
        <taxon>Kitasatospora</taxon>
    </lineage>
</organism>
<name>A0ABN1WIX5_9ACTN</name>
<sequence>MVLLSLVFTVVATSTVTGQWSTMNAADRAAFQHDTIGLILQPPAQIAQLAICVLGALLMASEFSTGMIRATTLATPRRTPVLMAKATVFALLVFLLAEAVAWPAVLIGSSITRAHASVGIGDPATVRAALSFGLYMSLTGLVALAVGTLIRHPAAAIAVLAGLQFVLPVALSQVSGSVGEHLAGALPAGAVAMLGSGHDAGAAYSPVESFLILLAWAAALLTVAGTSFKKRNL</sequence>
<feature type="transmembrane region" description="Helical" evidence="1">
    <location>
        <begin position="42"/>
        <end position="61"/>
    </location>
</feature>
<reference evidence="2 3" key="1">
    <citation type="journal article" date="2019" name="Int. J. Syst. Evol. Microbiol.">
        <title>The Global Catalogue of Microorganisms (GCM) 10K type strain sequencing project: providing services to taxonomists for standard genome sequencing and annotation.</title>
        <authorList>
            <consortium name="The Broad Institute Genomics Platform"/>
            <consortium name="The Broad Institute Genome Sequencing Center for Infectious Disease"/>
            <person name="Wu L."/>
            <person name="Ma J."/>
        </authorList>
    </citation>
    <scope>NUCLEOTIDE SEQUENCE [LARGE SCALE GENOMIC DNA]</scope>
    <source>
        <strain evidence="2 3">JCM 13004</strain>
    </source>
</reference>
<feature type="transmembrane region" description="Helical" evidence="1">
    <location>
        <begin position="153"/>
        <end position="171"/>
    </location>
</feature>
<evidence type="ECO:0008006" key="4">
    <source>
        <dbReference type="Google" id="ProtNLM"/>
    </source>
</evidence>
<feature type="transmembrane region" description="Helical" evidence="1">
    <location>
        <begin position="82"/>
        <end position="105"/>
    </location>
</feature>
<evidence type="ECO:0000256" key="1">
    <source>
        <dbReference type="SAM" id="Phobius"/>
    </source>
</evidence>